<dbReference type="PANTHER" id="PTHR38743:SF2">
    <property type="entry name" value="DUF2185 DOMAIN-CONTAINING PROTEIN"/>
    <property type="match status" value="1"/>
</dbReference>
<name>D0SDH8_ACIJO</name>
<dbReference type="HOGENOM" id="CLU_151933_0_0_6"/>
<evidence type="ECO:0000259" key="1">
    <source>
        <dbReference type="Pfam" id="PF09951"/>
    </source>
</evidence>
<protein>
    <recommendedName>
        <fullName evidence="1">Immunity protein Imm33 domain-containing protein</fullName>
    </recommendedName>
</protein>
<dbReference type="eggNOG" id="COG4859">
    <property type="taxonomic scope" value="Bacteria"/>
</dbReference>
<feature type="domain" description="Immunity protein Imm33" evidence="1">
    <location>
        <begin position="41"/>
        <end position="126"/>
    </location>
</feature>
<evidence type="ECO:0000313" key="3">
    <source>
        <dbReference type="Proteomes" id="UP000012047"/>
    </source>
</evidence>
<accession>D0SDH8</accession>
<proteinExistence type="predicted"/>
<evidence type="ECO:0000313" key="2">
    <source>
        <dbReference type="EMBL" id="EEY96183.1"/>
    </source>
</evidence>
<dbReference type="Proteomes" id="UP000012047">
    <property type="component" value="Unassembled WGS sequence"/>
</dbReference>
<dbReference type="Pfam" id="PF09951">
    <property type="entry name" value="Imm33"/>
    <property type="match status" value="1"/>
</dbReference>
<reference evidence="3" key="1">
    <citation type="journal article" date="2012" name="PLoS ONE">
        <title>The success of Acinetobacter species; genetic, metabolic and virulence attributes.</title>
        <authorList>
            <person name="Peleg A.Y."/>
            <person name="de Breij A."/>
            <person name="Adams M.D."/>
            <person name="Cerqueira G.M."/>
            <person name="Mocali S."/>
            <person name="Galardini M."/>
            <person name="Nibbering P.H."/>
            <person name="Earl A.M."/>
            <person name="Ward D.V."/>
            <person name="Paterson D.L."/>
            <person name="Seifert H."/>
            <person name="Dijkshoorn L."/>
        </authorList>
    </citation>
    <scope>NUCLEOTIDE SEQUENCE [LARGE SCALE GENOMIC DNA]</scope>
    <source>
        <strain evidence="3">SH046</strain>
    </source>
</reference>
<gene>
    <name evidence="2" type="ORF">HMPREF0016_01901</name>
</gene>
<dbReference type="AlphaFoldDB" id="D0SDH8"/>
<organism evidence="2 3">
    <name type="scientific">Acinetobacter johnsonii SH046</name>
    <dbReference type="NCBI Taxonomy" id="575586"/>
    <lineage>
        <taxon>Bacteria</taxon>
        <taxon>Pseudomonadati</taxon>
        <taxon>Pseudomonadota</taxon>
        <taxon>Gammaproteobacteria</taxon>
        <taxon>Moraxellales</taxon>
        <taxon>Moraxellaceae</taxon>
        <taxon>Acinetobacter</taxon>
    </lineage>
</organism>
<dbReference type="InterPro" id="IPR018689">
    <property type="entry name" value="Imm33_dom"/>
</dbReference>
<sequence>MFTPTNLHLQNVYLPLKDILMKSYQLSPTQIQTLVPHMGSCIASDMITVQGLKVAYMYREEAQSSEESGWVFLSGEEGDDYIEDPENLGFYEVNVIANYDTDIIAHLNAPAGSHFARNEQGVFERIDFEAMDLE</sequence>
<dbReference type="EMBL" id="GG704966">
    <property type="protein sequence ID" value="EEY96183.1"/>
    <property type="molecule type" value="Genomic_DNA"/>
</dbReference>
<dbReference type="PANTHER" id="PTHR38743">
    <property type="entry name" value="SIMILAR TO GLYOXYLASE I FAMILY PROTEIN"/>
    <property type="match status" value="1"/>
</dbReference>